<feature type="compositionally biased region" description="Polar residues" evidence="1">
    <location>
        <begin position="1"/>
        <end position="17"/>
    </location>
</feature>
<organism evidence="2 3">
    <name type="scientific">Portunus trituberculatus</name>
    <name type="common">Swimming crab</name>
    <name type="synonym">Neptunus trituberculatus</name>
    <dbReference type="NCBI Taxonomy" id="210409"/>
    <lineage>
        <taxon>Eukaryota</taxon>
        <taxon>Metazoa</taxon>
        <taxon>Ecdysozoa</taxon>
        <taxon>Arthropoda</taxon>
        <taxon>Crustacea</taxon>
        <taxon>Multicrustacea</taxon>
        <taxon>Malacostraca</taxon>
        <taxon>Eumalacostraca</taxon>
        <taxon>Eucarida</taxon>
        <taxon>Decapoda</taxon>
        <taxon>Pleocyemata</taxon>
        <taxon>Brachyura</taxon>
        <taxon>Eubrachyura</taxon>
        <taxon>Portunoidea</taxon>
        <taxon>Portunidae</taxon>
        <taxon>Portuninae</taxon>
        <taxon>Portunus</taxon>
    </lineage>
</organism>
<protein>
    <submittedName>
        <fullName evidence="2">Uncharacterized protein</fullName>
    </submittedName>
</protein>
<keyword evidence="3" id="KW-1185">Reference proteome</keyword>
<sequence>MHLPQTHPSLKIQNTHMSPGWTALPMATQNVFTPPPRPSLH</sequence>
<accession>A0A5B7G9B7</accession>
<evidence type="ECO:0000313" key="2">
    <source>
        <dbReference type="EMBL" id="MPC53698.1"/>
    </source>
</evidence>
<dbReference type="Proteomes" id="UP000324222">
    <property type="component" value="Unassembled WGS sequence"/>
</dbReference>
<name>A0A5B7G9B7_PORTR</name>
<feature type="region of interest" description="Disordered" evidence="1">
    <location>
        <begin position="1"/>
        <end position="41"/>
    </location>
</feature>
<evidence type="ECO:0000313" key="3">
    <source>
        <dbReference type="Proteomes" id="UP000324222"/>
    </source>
</evidence>
<reference evidence="2 3" key="1">
    <citation type="submission" date="2019-05" db="EMBL/GenBank/DDBJ databases">
        <title>Another draft genome of Portunus trituberculatus and its Hox gene families provides insights of decapod evolution.</title>
        <authorList>
            <person name="Jeong J.-H."/>
            <person name="Song I."/>
            <person name="Kim S."/>
            <person name="Choi T."/>
            <person name="Kim D."/>
            <person name="Ryu S."/>
            <person name="Kim W."/>
        </authorList>
    </citation>
    <scope>NUCLEOTIDE SEQUENCE [LARGE SCALE GENOMIC DNA]</scope>
    <source>
        <tissue evidence="2">Muscle</tissue>
    </source>
</reference>
<evidence type="ECO:0000256" key="1">
    <source>
        <dbReference type="SAM" id="MobiDB-lite"/>
    </source>
</evidence>
<gene>
    <name evidence="2" type="ORF">E2C01_047596</name>
</gene>
<dbReference type="AlphaFoldDB" id="A0A5B7G9B7"/>
<dbReference type="EMBL" id="VSRR010011818">
    <property type="protein sequence ID" value="MPC53698.1"/>
    <property type="molecule type" value="Genomic_DNA"/>
</dbReference>
<comment type="caution">
    <text evidence="2">The sequence shown here is derived from an EMBL/GenBank/DDBJ whole genome shotgun (WGS) entry which is preliminary data.</text>
</comment>
<proteinExistence type="predicted"/>